<proteinExistence type="predicted"/>
<feature type="chain" id="PRO_5045204922" evidence="1">
    <location>
        <begin position="22"/>
        <end position="431"/>
    </location>
</feature>
<dbReference type="Pfam" id="PF13729">
    <property type="entry name" value="TraF_2"/>
    <property type="match status" value="1"/>
</dbReference>
<dbReference type="InterPro" id="IPR032811">
    <property type="entry name" value="Put_conjugal_transfer"/>
</dbReference>
<gene>
    <name evidence="2" type="ORF">JM946_08170</name>
</gene>
<protein>
    <submittedName>
        <fullName evidence="2">Conjugal transfer protein TraF</fullName>
    </submittedName>
</protein>
<organism evidence="2 3">
    <name type="scientific">Steroidobacter gossypii</name>
    <dbReference type="NCBI Taxonomy" id="2805490"/>
    <lineage>
        <taxon>Bacteria</taxon>
        <taxon>Pseudomonadati</taxon>
        <taxon>Pseudomonadota</taxon>
        <taxon>Gammaproteobacteria</taxon>
        <taxon>Steroidobacterales</taxon>
        <taxon>Steroidobacteraceae</taxon>
        <taxon>Steroidobacter</taxon>
    </lineage>
</organism>
<accession>A0ABS1WUR4</accession>
<dbReference type="PROSITE" id="PS51257">
    <property type="entry name" value="PROKAR_LIPOPROTEIN"/>
    <property type="match status" value="1"/>
</dbReference>
<dbReference type="Proteomes" id="UP000661077">
    <property type="component" value="Unassembled WGS sequence"/>
</dbReference>
<name>A0ABS1WUR4_9GAMM</name>
<comment type="caution">
    <text evidence="2">The sequence shown here is derived from an EMBL/GenBank/DDBJ whole genome shotgun (WGS) entry which is preliminary data.</text>
</comment>
<dbReference type="RefSeq" id="WP_203166724.1">
    <property type="nucleotide sequence ID" value="NZ_JAEVLS010000002.1"/>
</dbReference>
<evidence type="ECO:0000313" key="3">
    <source>
        <dbReference type="Proteomes" id="UP000661077"/>
    </source>
</evidence>
<keyword evidence="1" id="KW-0732">Signal</keyword>
<evidence type="ECO:0000313" key="2">
    <source>
        <dbReference type="EMBL" id="MBM0104719.1"/>
    </source>
</evidence>
<reference evidence="2 3" key="1">
    <citation type="journal article" date="2021" name="Int. J. Syst. Evol. Microbiol.">
        <title>Steroidobacter gossypii sp. nov., isolated from soil of cotton cropping field.</title>
        <authorList>
            <person name="Huang R."/>
            <person name="Yang S."/>
            <person name="Zhen C."/>
            <person name="Liu W."/>
        </authorList>
    </citation>
    <scope>NUCLEOTIDE SEQUENCE [LARGE SCALE GENOMIC DNA]</scope>
    <source>
        <strain evidence="2 3">S1-65</strain>
    </source>
</reference>
<feature type="signal peptide" evidence="1">
    <location>
        <begin position="1"/>
        <end position="21"/>
    </location>
</feature>
<dbReference type="EMBL" id="JAEVLS010000002">
    <property type="protein sequence ID" value="MBM0104719.1"/>
    <property type="molecule type" value="Genomic_DNA"/>
</dbReference>
<evidence type="ECO:0000256" key="1">
    <source>
        <dbReference type="SAM" id="SignalP"/>
    </source>
</evidence>
<sequence>MKSFVVAAAVGAVLFSCASMAAPGFLDAGPNLSDNGASGAWTSLYATRNPAGAEFAIAPNAKFRMGILSSFGLGTEVGPVDNFADEIDDLIDELDRDNISLSEGNALVERFNGILEPLSRDGYVKVHGGVQVPLFPMLYRSSFGVFTADANLSAQARLGFLDAPLTYNPVAEEVETASAAYVKAGQINEIAVGFSRPVWKPSAGQLIVGGNLRYLQAKLSKQVVALDSVEDDEDVEDILKDSYDANERKSSNVTLDVGAIFDFSKYRVGVTLANLTEPEFKYGAIGSNCGALSGSAQYNCYTAAFYSDRIALNETWTLERLATLEGAMFFGSGAGSLAASVDLNDVHDPVGDLNQNLKVALGYKTETNWLPDFRLGYRKNLAGTELSSASVGFTFFGSVHLDVACGLESTKIDGSSVPRTMAFNLGFEMSY</sequence>
<keyword evidence="3" id="KW-1185">Reference proteome</keyword>